<reference evidence="2 3" key="1">
    <citation type="submission" date="2014-03" db="EMBL/GenBank/DDBJ databases">
        <title>Genomics of Bifidobacteria.</title>
        <authorList>
            <person name="Ventura M."/>
            <person name="Milani C."/>
            <person name="Lugli G.A."/>
        </authorList>
    </citation>
    <scope>NUCLEOTIDE SEQUENCE [LARGE SCALE GENOMIC DNA]</scope>
    <source>
        <strain evidence="2 3">LMG 11597</strain>
    </source>
</reference>
<dbReference type="EMBL" id="JGZR01000002">
    <property type="protein sequence ID" value="KFJ04995.1"/>
    <property type="molecule type" value="Genomic_DNA"/>
</dbReference>
<dbReference type="Proteomes" id="UP000029055">
    <property type="component" value="Unassembled WGS sequence"/>
</dbReference>
<evidence type="ECO:0000256" key="1">
    <source>
        <dbReference type="SAM" id="Phobius"/>
    </source>
</evidence>
<dbReference type="InterPro" id="IPR036465">
    <property type="entry name" value="vWFA_dom_sf"/>
</dbReference>
<evidence type="ECO:0000313" key="3">
    <source>
        <dbReference type="Proteomes" id="UP000029055"/>
    </source>
</evidence>
<keyword evidence="3" id="KW-1185">Reference proteome</keyword>
<feature type="transmembrane region" description="Helical" evidence="1">
    <location>
        <begin position="64"/>
        <end position="84"/>
    </location>
</feature>
<comment type="caution">
    <text evidence="2">The sequence shown here is derived from an EMBL/GenBank/DDBJ whole genome shotgun (WGS) entry which is preliminary data.</text>
</comment>
<dbReference type="STRING" id="77635.BISU_1523"/>
<feature type="transmembrane region" description="Helical" evidence="1">
    <location>
        <begin position="6"/>
        <end position="28"/>
    </location>
</feature>
<gene>
    <name evidence="2" type="ORF">BISU_1523</name>
</gene>
<dbReference type="AlphaFoldDB" id="A0A087EB44"/>
<dbReference type="Gene3D" id="3.40.50.410">
    <property type="entry name" value="von Willebrand factor, type A domain"/>
    <property type="match status" value="1"/>
</dbReference>
<dbReference type="OrthoDB" id="4623238at2"/>
<keyword evidence="1" id="KW-0472">Membrane</keyword>
<dbReference type="SUPFAM" id="SSF53300">
    <property type="entry name" value="vWA-like"/>
    <property type="match status" value="1"/>
</dbReference>
<evidence type="ECO:0000313" key="2">
    <source>
        <dbReference type="EMBL" id="KFJ04995.1"/>
    </source>
</evidence>
<keyword evidence="1" id="KW-1133">Transmembrane helix</keyword>
<organism evidence="2 3">
    <name type="scientific">Bifidobacterium subtile</name>
    <dbReference type="NCBI Taxonomy" id="77635"/>
    <lineage>
        <taxon>Bacteria</taxon>
        <taxon>Bacillati</taxon>
        <taxon>Actinomycetota</taxon>
        <taxon>Actinomycetes</taxon>
        <taxon>Bifidobacteriales</taxon>
        <taxon>Bifidobacteriaceae</taxon>
        <taxon>Bifidobacterium</taxon>
    </lineage>
</organism>
<protein>
    <submittedName>
        <fullName evidence="2">von willebrand factor type a-like protein</fullName>
    </submittedName>
</protein>
<accession>A0A087EB44</accession>
<sequence length="355" mass="37984">MMLSWQWPLAALIALPIVLAVIIIAAAFGGSRRRDTAGAAQVFDLDDALGGEHASQLLRQWRTLGRLAGAALVAALIISIALVARPAQVDQGEERAGSRDIVLCLDVSGSTLPYDREVIATYLSLVSSFQGERIGLSIFNSTSRTVFPLTDDYALVAKQLKTAGAILKGVETQSDIDHMSDSDYQKIADWLEGTQNRTDETSLIGDGVVSCAAMLPGFAYGSKPAHDARRARASSIVLATDNVVSGKPTYTLGEALDLTAKAQIGVDGLYAGPKASEQDESAVQMKSLIESHGGTFITQRDGSSVNDLVRDIERRKDAADHVNSRAAIIDAPGWWTLALAVLLAAWLALAWRLRR</sequence>
<proteinExistence type="predicted"/>
<feature type="transmembrane region" description="Helical" evidence="1">
    <location>
        <begin position="333"/>
        <end position="351"/>
    </location>
</feature>
<dbReference type="RefSeq" id="WP_024463727.1">
    <property type="nucleotide sequence ID" value="NZ_CP062939.1"/>
</dbReference>
<dbReference type="eggNOG" id="COG2304">
    <property type="taxonomic scope" value="Bacteria"/>
</dbReference>
<keyword evidence="1" id="KW-0812">Transmembrane</keyword>
<name>A0A087EB44_9BIFI</name>